<evidence type="ECO:0000256" key="8">
    <source>
        <dbReference type="ARBA" id="ARBA00023012"/>
    </source>
</evidence>
<dbReference type="OrthoDB" id="227596at2"/>
<dbReference type="CDD" id="cd16917">
    <property type="entry name" value="HATPase_UhpB-NarQ-NarX-like"/>
    <property type="match status" value="1"/>
</dbReference>
<keyword evidence="12" id="KW-1185">Reference proteome</keyword>
<proteinExistence type="predicted"/>
<dbReference type="Pfam" id="PF07730">
    <property type="entry name" value="HisKA_3"/>
    <property type="match status" value="1"/>
</dbReference>
<dbReference type="InterPro" id="IPR011712">
    <property type="entry name" value="Sig_transdc_His_kin_sub3_dim/P"/>
</dbReference>
<keyword evidence="9" id="KW-0812">Transmembrane</keyword>
<dbReference type="InterPro" id="IPR055558">
    <property type="entry name" value="DUF7134"/>
</dbReference>
<dbReference type="Pfam" id="PF02518">
    <property type="entry name" value="HATPase_c"/>
    <property type="match status" value="1"/>
</dbReference>
<feature type="domain" description="Histidine kinase/HSP90-like ATPase" evidence="10">
    <location>
        <begin position="304"/>
        <end position="396"/>
    </location>
</feature>
<name>A0A1I5YZC3_9ACTN</name>
<dbReference type="GO" id="GO:0046983">
    <property type="term" value="F:protein dimerization activity"/>
    <property type="evidence" value="ECO:0007669"/>
    <property type="project" value="InterPro"/>
</dbReference>
<dbReference type="GO" id="GO:0005524">
    <property type="term" value="F:ATP binding"/>
    <property type="evidence" value="ECO:0007669"/>
    <property type="project" value="UniProtKB-KW"/>
</dbReference>
<comment type="catalytic activity">
    <reaction evidence="1">
        <text>ATP + protein L-histidine = ADP + protein N-phospho-L-histidine.</text>
        <dbReference type="EC" id="2.7.13.3"/>
    </reaction>
</comment>
<gene>
    <name evidence="11" type="ORF">SAMN04489713_1435</name>
</gene>
<evidence type="ECO:0000256" key="9">
    <source>
        <dbReference type="SAM" id="Phobius"/>
    </source>
</evidence>
<evidence type="ECO:0000256" key="6">
    <source>
        <dbReference type="ARBA" id="ARBA00022777"/>
    </source>
</evidence>
<dbReference type="Pfam" id="PF23539">
    <property type="entry name" value="DUF7134"/>
    <property type="match status" value="1"/>
</dbReference>
<evidence type="ECO:0000256" key="5">
    <source>
        <dbReference type="ARBA" id="ARBA00022741"/>
    </source>
</evidence>
<dbReference type="InterPro" id="IPR036890">
    <property type="entry name" value="HATPase_C_sf"/>
</dbReference>
<dbReference type="GO" id="GO:0016020">
    <property type="term" value="C:membrane"/>
    <property type="evidence" value="ECO:0007669"/>
    <property type="project" value="InterPro"/>
</dbReference>
<keyword evidence="4" id="KW-0808">Transferase</keyword>
<keyword evidence="7" id="KW-0067">ATP-binding</keyword>
<feature type="transmembrane region" description="Helical" evidence="9">
    <location>
        <begin position="125"/>
        <end position="149"/>
    </location>
</feature>
<dbReference type="EC" id="2.7.13.3" evidence="2"/>
<keyword evidence="8" id="KW-0902">Two-component regulatory system</keyword>
<dbReference type="AlphaFoldDB" id="A0A1I5YZC3"/>
<dbReference type="Proteomes" id="UP000183413">
    <property type="component" value="Unassembled WGS sequence"/>
</dbReference>
<dbReference type="Gene3D" id="3.30.565.10">
    <property type="entry name" value="Histidine kinase-like ATPase, C-terminal domain"/>
    <property type="match status" value="1"/>
</dbReference>
<dbReference type="InterPro" id="IPR003594">
    <property type="entry name" value="HATPase_dom"/>
</dbReference>
<protein>
    <recommendedName>
        <fullName evidence="2">histidine kinase</fullName>
        <ecNumber evidence="2">2.7.13.3</ecNumber>
    </recommendedName>
</protein>
<evidence type="ECO:0000256" key="3">
    <source>
        <dbReference type="ARBA" id="ARBA00022553"/>
    </source>
</evidence>
<dbReference type="EMBL" id="FOVH01000043">
    <property type="protein sequence ID" value="SFQ49551.1"/>
    <property type="molecule type" value="Genomic_DNA"/>
</dbReference>
<evidence type="ECO:0000259" key="10">
    <source>
        <dbReference type="SMART" id="SM00387"/>
    </source>
</evidence>
<feature type="transmembrane region" description="Helical" evidence="9">
    <location>
        <begin position="81"/>
        <end position="104"/>
    </location>
</feature>
<reference evidence="11 12" key="1">
    <citation type="submission" date="2016-10" db="EMBL/GenBank/DDBJ databases">
        <authorList>
            <person name="de Groot N.N."/>
        </authorList>
    </citation>
    <scope>NUCLEOTIDE SEQUENCE [LARGE SCALE GENOMIC DNA]</scope>
    <source>
        <strain evidence="11 12">DSM 43067</strain>
    </source>
</reference>
<dbReference type="STRING" id="1993.SAMN04489713_1435"/>
<evidence type="ECO:0000256" key="2">
    <source>
        <dbReference type="ARBA" id="ARBA00012438"/>
    </source>
</evidence>
<feature type="transmembrane region" description="Helical" evidence="9">
    <location>
        <begin position="155"/>
        <end position="176"/>
    </location>
</feature>
<evidence type="ECO:0000256" key="4">
    <source>
        <dbReference type="ARBA" id="ARBA00022679"/>
    </source>
</evidence>
<dbReference type="PANTHER" id="PTHR24421">
    <property type="entry name" value="NITRATE/NITRITE SENSOR PROTEIN NARX-RELATED"/>
    <property type="match status" value="1"/>
</dbReference>
<accession>A0A1I5YZC3</accession>
<evidence type="ECO:0000256" key="7">
    <source>
        <dbReference type="ARBA" id="ARBA00022840"/>
    </source>
</evidence>
<keyword evidence="9" id="KW-1133">Transmembrane helix</keyword>
<keyword evidence="6 11" id="KW-0418">Kinase</keyword>
<dbReference type="eggNOG" id="COG4585">
    <property type="taxonomic scope" value="Bacteria"/>
</dbReference>
<dbReference type="InterPro" id="IPR050482">
    <property type="entry name" value="Sensor_HK_TwoCompSys"/>
</dbReference>
<dbReference type="PANTHER" id="PTHR24421:SF10">
    <property type="entry name" value="NITRATE_NITRITE SENSOR PROTEIN NARQ"/>
    <property type="match status" value="1"/>
</dbReference>
<evidence type="ECO:0000256" key="1">
    <source>
        <dbReference type="ARBA" id="ARBA00000085"/>
    </source>
</evidence>
<feature type="transmembrane region" description="Helical" evidence="9">
    <location>
        <begin position="40"/>
        <end position="69"/>
    </location>
</feature>
<dbReference type="SUPFAM" id="SSF55874">
    <property type="entry name" value="ATPase domain of HSP90 chaperone/DNA topoisomerase II/histidine kinase"/>
    <property type="match status" value="1"/>
</dbReference>
<dbReference type="InParanoid" id="A0A1I5YZC3"/>
<dbReference type="SMART" id="SM00387">
    <property type="entry name" value="HATPase_c"/>
    <property type="match status" value="1"/>
</dbReference>
<evidence type="ECO:0000313" key="11">
    <source>
        <dbReference type="EMBL" id="SFQ49551.1"/>
    </source>
</evidence>
<keyword evidence="5" id="KW-0547">Nucleotide-binding</keyword>
<keyword evidence="3" id="KW-0597">Phosphoprotein</keyword>
<sequence length="396" mass="41875">MTSAGTRRRPRPARYLRAVDESELRSPVFRRLSRRGLIGLDAGAAILYLLVMLTLPAGGGSMLMAAVLIPAAGLPLALRRLWPVPVFAVTLAASTAMLVVDLPWDSYAAAAYALYPVALTRRRRRWIPTSLIGAASGLFILGGAMVGPAGRHAEIAGKILLGLAVLGASWTLGRVVRERRAQAARSARRLADQAVSDERLRIARELHDVVAHSMSLIAVKAGVAVHVAEARPEEALDALRVIEATSRSSLAEMRYLLGVLRTGAADDELTPSPGLAELSGLADRAAMAGVHVDLDVDTGDLPDGVALSAYRIVQEAITNVVKHAAPARCRVRVAADGARMRIDVTDDGPGVRVLPGGDGHGLIGMRERVMMYGGDFTAGPRPEGGFAVSAAFPYES</sequence>
<organism evidence="11 12">
    <name type="scientific">Actinomadura madurae</name>
    <dbReference type="NCBI Taxonomy" id="1993"/>
    <lineage>
        <taxon>Bacteria</taxon>
        <taxon>Bacillati</taxon>
        <taxon>Actinomycetota</taxon>
        <taxon>Actinomycetes</taxon>
        <taxon>Streptosporangiales</taxon>
        <taxon>Thermomonosporaceae</taxon>
        <taxon>Actinomadura</taxon>
    </lineage>
</organism>
<dbReference type="Gene3D" id="1.20.5.1930">
    <property type="match status" value="1"/>
</dbReference>
<dbReference type="GO" id="GO:0000155">
    <property type="term" value="F:phosphorelay sensor kinase activity"/>
    <property type="evidence" value="ECO:0007669"/>
    <property type="project" value="InterPro"/>
</dbReference>
<evidence type="ECO:0000313" key="12">
    <source>
        <dbReference type="Proteomes" id="UP000183413"/>
    </source>
</evidence>
<keyword evidence="9" id="KW-0472">Membrane</keyword>